<dbReference type="EMBL" id="VPFD01000004">
    <property type="protein sequence ID" value="TXG01143.1"/>
    <property type="molecule type" value="Genomic_DNA"/>
</dbReference>
<dbReference type="GO" id="GO:0071555">
    <property type="term" value="P:cell wall organization"/>
    <property type="evidence" value="ECO:0007669"/>
    <property type="project" value="UniProtKB-KW"/>
</dbReference>
<dbReference type="SUPFAM" id="SSF55846">
    <property type="entry name" value="N-acetylmuramoyl-L-alanine amidase-like"/>
    <property type="match status" value="1"/>
</dbReference>
<dbReference type="InterPro" id="IPR051206">
    <property type="entry name" value="NAMLAA_amidase_2"/>
</dbReference>
<dbReference type="SMART" id="SM00644">
    <property type="entry name" value="Ami_2"/>
    <property type="match status" value="1"/>
</dbReference>
<dbReference type="AlphaFoldDB" id="A0A5C7FZD9"/>
<dbReference type="PANTHER" id="PTHR30417:SF1">
    <property type="entry name" value="N-ACETYLMURAMOYL-L-ALANINE AMIDASE AMID"/>
    <property type="match status" value="1"/>
</dbReference>
<evidence type="ECO:0000259" key="5">
    <source>
        <dbReference type="SMART" id="SM00644"/>
    </source>
</evidence>
<reference evidence="6 7" key="1">
    <citation type="submission" date="2019-08" db="EMBL/GenBank/DDBJ databases">
        <title>Massilia golmudensis sp. nov., isolated from sand in the Qinghai-Tibetan Plateau.</title>
        <authorList>
            <person name="Zhang B."/>
        </authorList>
    </citation>
    <scope>NUCLEOTIDE SEQUENCE [LARGE SCALE GENOMIC DNA]</scope>
    <source>
        <strain evidence="6 7">GEM5</strain>
    </source>
</reference>
<evidence type="ECO:0000313" key="7">
    <source>
        <dbReference type="Proteomes" id="UP000321413"/>
    </source>
</evidence>
<comment type="caution">
    <text evidence="6">The sequence shown here is derived from an EMBL/GenBank/DDBJ whole genome shotgun (WGS) entry which is preliminary data.</text>
</comment>
<name>A0A5C7FZD9_9BURK</name>
<organism evidence="6 7">
    <name type="scientific">Massilia arenae</name>
    <dbReference type="NCBI Taxonomy" id="2603288"/>
    <lineage>
        <taxon>Bacteria</taxon>
        <taxon>Pseudomonadati</taxon>
        <taxon>Pseudomonadota</taxon>
        <taxon>Betaproteobacteria</taxon>
        <taxon>Burkholderiales</taxon>
        <taxon>Oxalobacteraceae</taxon>
        <taxon>Telluria group</taxon>
        <taxon>Massilia</taxon>
    </lineage>
</organism>
<comment type="catalytic activity">
    <reaction evidence="1">
        <text>Hydrolyzes the link between N-acetylmuramoyl residues and L-amino acid residues in certain cell-wall glycopeptides.</text>
        <dbReference type="EC" id="3.5.1.28"/>
    </reaction>
</comment>
<dbReference type="Proteomes" id="UP000321413">
    <property type="component" value="Unassembled WGS sequence"/>
</dbReference>
<dbReference type="GO" id="GO:0008745">
    <property type="term" value="F:N-acetylmuramoyl-L-alanine amidase activity"/>
    <property type="evidence" value="ECO:0007669"/>
    <property type="project" value="UniProtKB-EC"/>
</dbReference>
<accession>A0A5C7FZD9</accession>
<dbReference type="PANTHER" id="PTHR30417">
    <property type="entry name" value="N-ACETYLMURAMOYL-L-ALANINE AMIDASE AMID"/>
    <property type="match status" value="1"/>
</dbReference>
<proteinExistence type="predicted"/>
<keyword evidence="4" id="KW-0961">Cell wall biogenesis/degradation</keyword>
<protein>
    <recommendedName>
        <fullName evidence="2">N-acetylmuramoyl-L-alanine amidase</fullName>
        <ecNumber evidence="2">3.5.1.28</ecNumber>
    </recommendedName>
</protein>
<dbReference type="InterPro" id="IPR002502">
    <property type="entry name" value="Amidase_domain"/>
</dbReference>
<dbReference type="EC" id="3.5.1.28" evidence="2"/>
<feature type="domain" description="N-acetylmuramoyl-L-alanine amidase" evidence="5">
    <location>
        <begin position="202"/>
        <end position="345"/>
    </location>
</feature>
<dbReference type="GO" id="GO:0009254">
    <property type="term" value="P:peptidoglycan turnover"/>
    <property type="evidence" value="ECO:0007669"/>
    <property type="project" value="TreeGrafter"/>
</dbReference>
<evidence type="ECO:0000256" key="4">
    <source>
        <dbReference type="ARBA" id="ARBA00023316"/>
    </source>
</evidence>
<dbReference type="Gene3D" id="1.10.530.10">
    <property type="match status" value="1"/>
</dbReference>
<evidence type="ECO:0000313" key="6">
    <source>
        <dbReference type="EMBL" id="TXG01143.1"/>
    </source>
</evidence>
<dbReference type="Pfam" id="PF01510">
    <property type="entry name" value="Amidase_2"/>
    <property type="match status" value="1"/>
</dbReference>
<dbReference type="GO" id="GO:0009253">
    <property type="term" value="P:peptidoglycan catabolic process"/>
    <property type="evidence" value="ECO:0007669"/>
    <property type="project" value="InterPro"/>
</dbReference>
<keyword evidence="7" id="KW-1185">Reference proteome</keyword>
<dbReference type="CDD" id="cd06583">
    <property type="entry name" value="PGRP"/>
    <property type="match status" value="1"/>
</dbReference>
<gene>
    <name evidence="6" type="ORF">FVD38_04650</name>
</gene>
<keyword evidence="3" id="KW-0378">Hydrolase</keyword>
<evidence type="ECO:0000256" key="3">
    <source>
        <dbReference type="ARBA" id="ARBA00022801"/>
    </source>
</evidence>
<dbReference type="InterPro" id="IPR036505">
    <property type="entry name" value="Amidase/PGRP_sf"/>
</dbReference>
<sequence length="360" mass="39821">MPLGKTWAMPTELNATARRHHQIFEDAAREFDVPHALLEAVAWTETRWHSPSPQSESHHGMPLRHGIMGLRDDPYFGRSLRLAAALLGMPSRQLAFDTPSNIRGAAALLALYGPGLTRQSPLEAWEAALARLSGIAQRDIAQIHTYDIYMAIREGRQGPDFAVTQHPVDLARIYGQARLDVLSARVLTLADYPDALWLPAASCNYSGRTLAVSHVTIHTTQGSYAGAISWFRNCSAGVSAHYLVRSSDGQITQMVRESDKAWHAGSANGHTVGIEHEGFVEQPDAWYSESMLLASSRLARTILAAHNMTPQVYDGSRGWNAVLPEADYNIKGHVNHAGQTHTDPGAGWDWERYRRMVMDE</sequence>
<evidence type="ECO:0000256" key="1">
    <source>
        <dbReference type="ARBA" id="ARBA00001561"/>
    </source>
</evidence>
<evidence type="ECO:0000256" key="2">
    <source>
        <dbReference type="ARBA" id="ARBA00011901"/>
    </source>
</evidence>
<dbReference type="Gene3D" id="3.40.80.10">
    <property type="entry name" value="Peptidoglycan recognition protein-like"/>
    <property type="match status" value="1"/>
</dbReference>